<dbReference type="PANTHER" id="PTHR42879:SF2">
    <property type="entry name" value="3-OXOACYL-[ACYL-CARRIER-PROTEIN] REDUCTASE FABG"/>
    <property type="match status" value="1"/>
</dbReference>
<evidence type="ECO:0000256" key="1">
    <source>
        <dbReference type="ARBA" id="ARBA00006484"/>
    </source>
</evidence>
<dbReference type="GO" id="GO:0032787">
    <property type="term" value="P:monocarboxylic acid metabolic process"/>
    <property type="evidence" value="ECO:0007669"/>
    <property type="project" value="UniProtKB-ARBA"/>
</dbReference>
<dbReference type="CDD" id="cd05233">
    <property type="entry name" value="SDR_c"/>
    <property type="match status" value="1"/>
</dbReference>
<dbReference type="InterPro" id="IPR020904">
    <property type="entry name" value="Sc_DH/Rdtase_CS"/>
</dbReference>
<dbReference type="SMART" id="SM00822">
    <property type="entry name" value="PKS_KR"/>
    <property type="match status" value="1"/>
</dbReference>
<reference evidence="4 5" key="1">
    <citation type="journal article" date="2015" name="Stand. Genomic Sci.">
        <title>Genomic Encyclopedia of Bacterial and Archaeal Type Strains, Phase III: the genomes of soil and plant-associated and newly described type strains.</title>
        <authorList>
            <person name="Whitman W.B."/>
            <person name="Woyke T."/>
            <person name="Klenk H.P."/>
            <person name="Zhou Y."/>
            <person name="Lilburn T.G."/>
            <person name="Beck B.J."/>
            <person name="De Vos P."/>
            <person name="Vandamme P."/>
            <person name="Eisen J.A."/>
            <person name="Garrity G."/>
            <person name="Hugenholtz P."/>
            <person name="Kyrpides N.C."/>
        </authorList>
    </citation>
    <scope>NUCLEOTIDE SEQUENCE [LARGE SCALE GENOMIC DNA]</scope>
    <source>
        <strain evidence="4 5">CGMCC 1.10116</strain>
    </source>
</reference>
<dbReference type="Proteomes" id="UP000315711">
    <property type="component" value="Unassembled WGS sequence"/>
</dbReference>
<dbReference type="Pfam" id="PF13561">
    <property type="entry name" value="adh_short_C2"/>
    <property type="match status" value="1"/>
</dbReference>
<accession>A0A562QEU6</accession>
<evidence type="ECO:0000256" key="2">
    <source>
        <dbReference type="ARBA" id="ARBA00023002"/>
    </source>
</evidence>
<name>A0A562QEU6_9BACI</name>
<dbReference type="Gene3D" id="3.40.50.720">
    <property type="entry name" value="NAD(P)-binding Rossmann-like Domain"/>
    <property type="match status" value="1"/>
</dbReference>
<evidence type="ECO:0000259" key="3">
    <source>
        <dbReference type="SMART" id="SM00822"/>
    </source>
</evidence>
<dbReference type="AlphaFoldDB" id="A0A562QEU6"/>
<evidence type="ECO:0000313" key="4">
    <source>
        <dbReference type="EMBL" id="TWI55223.1"/>
    </source>
</evidence>
<protein>
    <submittedName>
        <fullName evidence="4">3-oxoacyl-[acyl-carrier protein] reductase</fullName>
    </submittedName>
</protein>
<dbReference type="PROSITE" id="PS00061">
    <property type="entry name" value="ADH_SHORT"/>
    <property type="match status" value="1"/>
</dbReference>
<feature type="domain" description="Ketoreductase" evidence="3">
    <location>
        <begin position="2"/>
        <end position="186"/>
    </location>
</feature>
<dbReference type="PANTHER" id="PTHR42879">
    <property type="entry name" value="3-OXOACYL-(ACYL-CARRIER-PROTEIN) REDUCTASE"/>
    <property type="match status" value="1"/>
</dbReference>
<proteinExistence type="inferred from homology"/>
<keyword evidence="2" id="KW-0560">Oxidoreductase</keyword>
<comment type="similarity">
    <text evidence="1">Belongs to the short-chain dehydrogenases/reductases (SDR) family.</text>
</comment>
<sequence>MRNILITGASGGIGSAIAQELASPGCSLFLHYYRNHSATIELAKVCEEKGAKVTMVSADLTSDDGDEKLLATIPNGIIFDVIIHNAGMSPFGLFTDMTNTELKEVMNIHLLNPMKMTRTLLPQMISRQSGKIVVVSSIWGLTGASCEVVYSAAKGGLNSFVKGLAKELAPSNIQVNGVAPGAIETDMLTRNGVEHLAELVEEIPANNLGKPQDIADAIAFLASQKANYINGQILSVNGAWYC</sequence>
<dbReference type="InterPro" id="IPR050259">
    <property type="entry name" value="SDR"/>
</dbReference>
<dbReference type="GO" id="GO:0016491">
    <property type="term" value="F:oxidoreductase activity"/>
    <property type="evidence" value="ECO:0007669"/>
    <property type="project" value="UniProtKB-KW"/>
</dbReference>
<dbReference type="FunFam" id="3.40.50.720:FF:000173">
    <property type="entry name" value="3-oxoacyl-[acyl-carrier protein] reductase"/>
    <property type="match status" value="1"/>
</dbReference>
<dbReference type="SUPFAM" id="SSF51735">
    <property type="entry name" value="NAD(P)-binding Rossmann-fold domains"/>
    <property type="match status" value="1"/>
</dbReference>
<dbReference type="InterPro" id="IPR057326">
    <property type="entry name" value="KR_dom"/>
</dbReference>
<keyword evidence="5" id="KW-1185">Reference proteome</keyword>
<dbReference type="OrthoDB" id="9803333at2"/>
<dbReference type="NCBIfam" id="NF047420">
    <property type="entry name" value="EF_P_mod_YmfI"/>
    <property type="match status" value="1"/>
</dbReference>
<dbReference type="InterPro" id="IPR002347">
    <property type="entry name" value="SDR_fam"/>
</dbReference>
<dbReference type="PRINTS" id="PR00081">
    <property type="entry name" value="GDHRDH"/>
</dbReference>
<gene>
    <name evidence="4" type="ORF">IQ10_02770</name>
</gene>
<evidence type="ECO:0000313" key="5">
    <source>
        <dbReference type="Proteomes" id="UP000315711"/>
    </source>
</evidence>
<organism evidence="4 5">
    <name type="scientific">Halalkalibacter nanhaiisediminis</name>
    <dbReference type="NCBI Taxonomy" id="688079"/>
    <lineage>
        <taxon>Bacteria</taxon>
        <taxon>Bacillati</taxon>
        <taxon>Bacillota</taxon>
        <taxon>Bacilli</taxon>
        <taxon>Bacillales</taxon>
        <taxon>Bacillaceae</taxon>
        <taxon>Halalkalibacter</taxon>
    </lineage>
</organism>
<dbReference type="EMBL" id="VLKZ01000007">
    <property type="protein sequence ID" value="TWI55223.1"/>
    <property type="molecule type" value="Genomic_DNA"/>
</dbReference>
<comment type="caution">
    <text evidence="4">The sequence shown here is derived from an EMBL/GenBank/DDBJ whole genome shotgun (WGS) entry which is preliminary data.</text>
</comment>
<dbReference type="InterPro" id="IPR036291">
    <property type="entry name" value="NAD(P)-bd_dom_sf"/>
</dbReference>
<dbReference type="PRINTS" id="PR00080">
    <property type="entry name" value="SDRFAMILY"/>
</dbReference>
<dbReference type="RefSeq" id="WP_144451019.1">
    <property type="nucleotide sequence ID" value="NZ_VLKZ01000007.1"/>
</dbReference>